<dbReference type="SUPFAM" id="SSF51735">
    <property type="entry name" value="NAD(P)-binding Rossmann-fold domains"/>
    <property type="match status" value="1"/>
</dbReference>
<dbReference type="CDD" id="cd05374">
    <property type="entry name" value="17beta-HSD-like_SDR_c"/>
    <property type="match status" value="1"/>
</dbReference>
<comment type="caution">
    <text evidence="2">The sequence shown here is derived from an EMBL/GenBank/DDBJ whole genome shotgun (WGS) entry which is preliminary data.</text>
</comment>
<dbReference type="RefSeq" id="WP_104813635.1">
    <property type="nucleotide sequence ID" value="NZ_MQUB01000001.1"/>
</dbReference>
<dbReference type="EMBL" id="MQUB01000001">
    <property type="protein sequence ID" value="PQB05689.1"/>
    <property type="molecule type" value="Genomic_DNA"/>
</dbReference>
<dbReference type="InterPro" id="IPR020904">
    <property type="entry name" value="Sc_DH/Rdtase_CS"/>
</dbReference>
<dbReference type="PANTHER" id="PTHR43976">
    <property type="entry name" value="SHORT CHAIN DEHYDROGENASE"/>
    <property type="match status" value="1"/>
</dbReference>
<dbReference type="OrthoDB" id="822355at2"/>
<dbReference type="PRINTS" id="PR00081">
    <property type="entry name" value="GDHRDH"/>
</dbReference>
<name>A0A2S7KST1_9FLAO</name>
<comment type="similarity">
    <text evidence="1">Belongs to the short-chain dehydrogenases/reductases (SDR) family.</text>
</comment>
<dbReference type="Pfam" id="PF00106">
    <property type="entry name" value="adh_short"/>
    <property type="match status" value="1"/>
</dbReference>
<proteinExistence type="inferred from homology"/>
<dbReference type="InterPro" id="IPR002347">
    <property type="entry name" value="SDR_fam"/>
</dbReference>
<evidence type="ECO:0008006" key="4">
    <source>
        <dbReference type="Google" id="ProtNLM"/>
    </source>
</evidence>
<organism evidence="2 3">
    <name type="scientific">Aureitalea marina</name>
    <dbReference type="NCBI Taxonomy" id="930804"/>
    <lineage>
        <taxon>Bacteria</taxon>
        <taxon>Pseudomonadati</taxon>
        <taxon>Bacteroidota</taxon>
        <taxon>Flavobacteriia</taxon>
        <taxon>Flavobacteriales</taxon>
        <taxon>Flavobacteriaceae</taxon>
        <taxon>Aureitalea</taxon>
    </lineage>
</organism>
<dbReference type="PANTHER" id="PTHR43976:SF9">
    <property type="entry name" value="OXIDOREDUCTASE"/>
    <property type="match status" value="1"/>
</dbReference>
<dbReference type="AlphaFoldDB" id="A0A2S7KST1"/>
<reference evidence="2 3" key="1">
    <citation type="submission" date="2016-11" db="EMBL/GenBank/DDBJ databases">
        <title>Trade-off between light-utilization and light-protection in marine flavobacteria.</title>
        <authorList>
            <person name="Kumagai Y."/>
        </authorList>
    </citation>
    <scope>NUCLEOTIDE SEQUENCE [LARGE SCALE GENOMIC DNA]</scope>
    <source>
        <strain evidence="2 3">NBRC 107741</strain>
    </source>
</reference>
<evidence type="ECO:0000313" key="3">
    <source>
        <dbReference type="Proteomes" id="UP000239800"/>
    </source>
</evidence>
<evidence type="ECO:0000256" key="1">
    <source>
        <dbReference type="RuleBase" id="RU000363"/>
    </source>
</evidence>
<dbReference type="PROSITE" id="PS00061">
    <property type="entry name" value="ADH_SHORT"/>
    <property type="match status" value="1"/>
</dbReference>
<evidence type="ECO:0000313" key="2">
    <source>
        <dbReference type="EMBL" id="PQB05689.1"/>
    </source>
</evidence>
<protein>
    <recommendedName>
        <fullName evidence="4">Short-chain dehydrogenase/reductase</fullName>
    </recommendedName>
</protein>
<accession>A0A2S7KST1</accession>
<dbReference type="PRINTS" id="PR00080">
    <property type="entry name" value="SDRFAMILY"/>
</dbReference>
<gene>
    <name evidence="2" type="ORF">BST85_12865</name>
</gene>
<dbReference type="Gene3D" id="3.40.50.720">
    <property type="entry name" value="NAD(P)-binding Rossmann-like Domain"/>
    <property type="match status" value="1"/>
</dbReference>
<dbReference type="Proteomes" id="UP000239800">
    <property type="component" value="Unassembled WGS sequence"/>
</dbReference>
<sequence length="291" mass="31568">MKQKVLITGSSGGFGALAVEELLKRGHQVVATMRNVADRNKESASRLEALGAHVVEMDVTDDENVNSAVNKAVELMGGLDVIVNNAGVGVLGIQESFTIENFQRLFDINVFGVQRVNRAALPHLRKQGSGLLLHVSSILGRMALPFYGPYNASKWALEALAENYRIELSGFGVDSCLVEPGGYATSFMNNLIFPGDKSRDAGYGEMVNAPQMLFENFEGALAQNPAQDPNNVALAIADVIETTPGQRPMRTVVDKMGMGDHITPYNQQLEQIHRGVFEAFGMGDMLDLKVN</sequence>
<keyword evidence="3" id="KW-1185">Reference proteome</keyword>
<dbReference type="InterPro" id="IPR051911">
    <property type="entry name" value="SDR_oxidoreductase"/>
</dbReference>
<dbReference type="InterPro" id="IPR036291">
    <property type="entry name" value="NAD(P)-bd_dom_sf"/>
</dbReference>